<sequence length="89" mass="9431">MTPFPTTENPPPAGARERAMADEALRPDEQAPLGAEPSYDDLLDVAVQYTFPASDPIAVDQCCTGHPEREEGAPKGPGTTPGHGNFIEL</sequence>
<accession>A0A934Q0D1</accession>
<protein>
    <submittedName>
        <fullName evidence="2">Uncharacterized protein</fullName>
    </submittedName>
</protein>
<dbReference type="EMBL" id="JAEDAO010000001">
    <property type="protein sequence ID" value="MBK0392403.1"/>
    <property type="molecule type" value="Genomic_DNA"/>
</dbReference>
<reference evidence="2" key="1">
    <citation type="submission" date="2020-12" db="EMBL/GenBank/DDBJ databases">
        <title>Ramlibacter sp. nov., isolated from a freshwater alga, Cryptomonas.</title>
        <authorList>
            <person name="Kim H.M."/>
            <person name="Jeon C.O."/>
        </authorList>
    </citation>
    <scope>NUCLEOTIDE SEQUENCE</scope>
    <source>
        <strain evidence="2">CrO1</strain>
    </source>
</reference>
<dbReference type="AlphaFoldDB" id="A0A934Q0D1"/>
<feature type="region of interest" description="Disordered" evidence="1">
    <location>
        <begin position="1"/>
        <end position="37"/>
    </location>
</feature>
<feature type="compositionally biased region" description="Basic and acidic residues" evidence="1">
    <location>
        <begin position="15"/>
        <end position="29"/>
    </location>
</feature>
<evidence type="ECO:0000313" key="2">
    <source>
        <dbReference type="EMBL" id="MBK0392403.1"/>
    </source>
</evidence>
<dbReference type="Proteomes" id="UP000617041">
    <property type="component" value="Unassembled WGS sequence"/>
</dbReference>
<comment type="caution">
    <text evidence="2">The sequence shown here is derived from an EMBL/GenBank/DDBJ whole genome shotgun (WGS) entry which is preliminary data.</text>
</comment>
<dbReference type="RefSeq" id="WP_200787342.1">
    <property type="nucleotide sequence ID" value="NZ_JAEDAO010000001.1"/>
</dbReference>
<gene>
    <name evidence="2" type="ORF">I8E28_07355</name>
</gene>
<proteinExistence type="predicted"/>
<organism evidence="2 3">
    <name type="scientific">Ramlibacter algicola</name>
    <dbReference type="NCBI Taxonomy" id="2795217"/>
    <lineage>
        <taxon>Bacteria</taxon>
        <taxon>Pseudomonadati</taxon>
        <taxon>Pseudomonadota</taxon>
        <taxon>Betaproteobacteria</taxon>
        <taxon>Burkholderiales</taxon>
        <taxon>Comamonadaceae</taxon>
        <taxon>Ramlibacter</taxon>
    </lineage>
</organism>
<evidence type="ECO:0000256" key="1">
    <source>
        <dbReference type="SAM" id="MobiDB-lite"/>
    </source>
</evidence>
<keyword evidence="3" id="KW-1185">Reference proteome</keyword>
<name>A0A934Q0D1_9BURK</name>
<evidence type="ECO:0000313" key="3">
    <source>
        <dbReference type="Proteomes" id="UP000617041"/>
    </source>
</evidence>
<feature type="region of interest" description="Disordered" evidence="1">
    <location>
        <begin position="62"/>
        <end position="89"/>
    </location>
</feature>